<dbReference type="SMART" id="SM00530">
    <property type="entry name" value="HTH_XRE"/>
    <property type="match status" value="1"/>
</dbReference>
<sequence>MTIGQQIKFYRKQKGLTQQELGAMFGMSKQAVYAWESELYTPDISLLLKLADFFQIPICKLLGRPGIYCQEKHTDSQYDDCTFLSPQDHRILQALHYLSPEEQHAVEILLHISPAMPKPKKSL</sequence>
<proteinExistence type="predicted"/>
<dbReference type="EMBL" id="LSDT01000028">
    <property type="protein sequence ID" value="KXB91723.1"/>
    <property type="molecule type" value="Genomic_DNA"/>
</dbReference>
<evidence type="ECO:0000259" key="2">
    <source>
        <dbReference type="PROSITE" id="PS50943"/>
    </source>
</evidence>
<organism evidence="3 4">
    <name type="scientific">Megasphaera hutchinsoni</name>
    <dbReference type="NCBI Taxonomy" id="1588748"/>
    <lineage>
        <taxon>Bacteria</taxon>
        <taxon>Bacillati</taxon>
        <taxon>Bacillota</taxon>
        <taxon>Negativicutes</taxon>
        <taxon>Veillonellales</taxon>
        <taxon>Veillonellaceae</taxon>
        <taxon>Megasphaera</taxon>
    </lineage>
</organism>
<dbReference type="InterPro" id="IPR010982">
    <property type="entry name" value="Lambda_DNA-bd_dom_sf"/>
</dbReference>
<reference evidence="4" key="1">
    <citation type="submission" date="2016-01" db="EMBL/GenBank/DDBJ databases">
        <authorList>
            <person name="Mitreva M."/>
            <person name="Pepin K.H."/>
            <person name="Mihindukulasuriya K.A."/>
            <person name="Fulton R."/>
            <person name="Fronick C."/>
            <person name="O'Laughlin M."/>
            <person name="Miner T."/>
            <person name="Herter B."/>
            <person name="Rosa B.A."/>
            <person name="Cordes M."/>
            <person name="Tomlinson C."/>
            <person name="Wollam A."/>
            <person name="Palsikar V.B."/>
            <person name="Mardis E.R."/>
            <person name="Wilson R.K."/>
        </authorList>
    </citation>
    <scope>NUCLEOTIDE SEQUENCE [LARGE SCALE GENOMIC DNA]</scope>
    <source>
        <strain evidence="4">KA00182</strain>
    </source>
</reference>
<dbReference type="AlphaFoldDB" id="A0A134CHM8"/>
<keyword evidence="1 3" id="KW-0238">DNA-binding</keyword>
<name>A0A134CHM8_9FIRM</name>
<accession>A0A134CHM8</accession>
<evidence type="ECO:0000313" key="4">
    <source>
        <dbReference type="Proteomes" id="UP000070160"/>
    </source>
</evidence>
<dbReference type="SUPFAM" id="SSF47413">
    <property type="entry name" value="lambda repressor-like DNA-binding domains"/>
    <property type="match status" value="1"/>
</dbReference>
<dbReference type="PANTHER" id="PTHR46558">
    <property type="entry name" value="TRACRIPTIONAL REGULATORY PROTEIN-RELATED-RELATED"/>
    <property type="match status" value="1"/>
</dbReference>
<comment type="caution">
    <text evidence="3">The sequence shown here is derived from an EMBL/GenBank/DDBJ whole genome shotgun (WGS) entry which is preliminary data.</text>
</comment>
<dbReference type="InterPro" id="IPR001387">
    <property type="entry name" value="Cro/C1-type_HTH"/>
</dbReference>
<dbReference type="Proteomes" id="UP000070160">
    <property type="component" value="Unassembled WGS sequence"/>
</dbReference>
<gene>
    <name evidence="3" type="ORF">HMPREF3182_00746</name>
</gene>
<keyword evidence="4" id="KW-1185">Reference proteome</keyword>
<dbReference type="PROSITE" id="PS50943">
    <property type="entry name" value="HTH_CROC1"/>
    <property type="match status" value="1"/>
</dbReference>
<dbReference type="PATRIC" id="fig|1588748.3.peg.710"/>
<evidence type="ECO:0000256" key="1">
    <source>
        <dbReference type="ARBA" id="ARBA00023125"/>
    </source>
</evidence>
<evidence type="ECO:0000313" key="3">
    <source>
        <dbReference type="EMBL" id="KXB91723.1"/>
    </source>
</evidence>
<dbReference type="Pfam" id="PF01381">
    <property type="entry name" value="HTH_3"/>
    <property type="match status" value="1"/>
</dbReference>
<protein>
    <submittedName>
        <fullName evidence="3">DNA-binding helix-turn-helix protein</fullName>
    </submittedName>
</protein>
<feature type="domain" description="HTH cro/C1-type" evidence="2">
    <location>
        <begin position="7"/>
        <end position="61"/>
    </location>
</feature>
<dbReference type="Gene3D" id="1.10.260.40">
    <property type="entry name" value="lambda repressor-like DNA-binding domains"/>
    <property type="match status" value="1"/>
</dbReference>
<dbReference type="RefSeq" id="WP_007393099.1">
    <property type="nucleotide sequence ID" value="NZ_KQ960941.1"/>
</dbReference>
<dbReference type="GO" id="GO:0003677">
    <property type="term" value="F:DNA binding"/>
    <property type="evidence" value="ECO:0007669"/>
    <property type="project" value="UniProtKB-KW"/>
</dbReference>
<dbReference type="STRING" id="1588748.HMPREF3182_00746"/>
<dbReference type="PANTHER" id="PTHR46558:SF11">
    <property type="entry name" value="HTH-TYPE TRANSCRIPTIONAL REGULATOR XRE"/>
    <property type="match status" value="1"/>
</dbReference>
<dbReference type="CDD" id="cd00093">
    <property type="entry name" value="HTH_XRE"/>
    <property type="match status" value="1"/>
</dbReference>